<name>A0A345Y8D1_9NEIS</name>
<dbReference type="AlphaFoldDB" id="A0A345Y8D1"/>
<dbReference type="InterPro" id="IPR000014">
    <property type="entry name" value="PAS"/>
</dbReference>
<evidence type="ECO:0000313" key="2">
    <source>
        <dbReference type="EMBL" id="AXK40183.1"/>
    </source>
</evidence>
<proteinExistence type="predicted"/>
<feature type="domain" description="MEKHLA" evidence="1">
    <location>
        <begin position="12"/>
        <end position="151"/>
    </location>
</feature>
<organism evidence="2 3">
    <name type="scientific">Crenobacter cavernae</name>
    <dbReference type="NCBI Taxonomy" id="2290923"/>
    <lineage>
        <taxon>Bacteria</taxon>
        <taxon>Pseudomonadati</taxon>
        <taxon>Pseudomonadota</taxon>
        <taxon>Betaproteobacteria</taxon>
        <taxon>Neisseriales</taxon>
        <taxon>Neisseriaceae</taxon>
        <taxon>Crenobacter</taxon>
    </lineage>
</organism>
<dbReference type="InterPro" id="IPR035965">
    <property type="entry name" value="PAS-like_dom_sf"/>
</dbReference>
<evidence type="ECO:0000259" key="1">
    <source>
        <dbReference type="Pfam" id="PF08670"/>
    </source>
</evidence>
<reference evidence="2 3" key="1">
    <citation type="submission" date="2018-07" db="EMBL/GenBank/DDBJ databases">
        <title>Crenobacter cavernae sp. nov., isolated from a karst cave.</title>
        <authorList>
            <person name="Zhu H."/>
        </authorList>
    </citation>
    <scope>NUCLEOTIDE SEQUENCE [LARGE SCALE GENOMIC DNA]</scope>
    <source>
        <strain evidence="2 3">K1W11S-77</strain>
    </source>
</reference>
<sequence>MKLPLFANPNFFLLLTGSYQRLTGKPLLDATLAEAEAMRWLYEDAPFCVLAHDTAASPVFVYANRTAQRCFGYDWDEFTRLESRLSAEAPNRDERQRLLEAVQRDGFADGYRGLRIARDGRRFWIEDVTVWNLIDERGVYHGQAATYRRWRDA</sequence>
<dbReference type="Proteomes" id="UP000254537">
    <property type="component" value="Chromosome"/>
</dbReference>
<dbReference type="SUPFAM" id="SSF55785">
    <property type="entry name" value="PYP-like sensor domain (PAS domain)"/>
    <property type="match status" value="1"/>
</dbReference>
<dbReference type="EMBL" id="CP031337">
    <property type="protein sequence ID" value="AXK40183.1"/>
    <property type="molecule type" value="Genomic_DNA"/>
</dbReference>
<accession>A0A345Y8D1</accession>
<evidence type="ECO:0000313" key="3">
    <source>
        <dbReference type="Proteomes" id="UP000254537"/>
    </source>
</evidence>
<gene>
    <name evidence="2" type="ORF">DWG20_12425</name>
</gene>
<protein>
    <submittedName>
        <fullName evidence="2">MEKHLA domain-containing protein</fullName>
    </submittedName>
</protein>
<dbReference type="OrthoDB" id="9794448at2"/>
<dbReference type="NCBIfam" id="TIGR00229">
    <property type="entry name" value="sensory_box"/>
    <property type="match status" value="1"/>
</dbReference>
<dbReference type="Gene3D" id="3.30.450.20">
    <property type="entry name" value="PAS domain"/>
    <property type="match status" value="1"/>
</dbReference>
<dbReference type="KEGG" id="ccah:DWG20_12425"/>
<dbReference type="InterPro" id="IPR013978">
    <property type="entry name" value="MEKHLA"/>
</dbReference>
<dbReference type="Pfam" id="PF08670">
    <property type="entry name" value="MEKHLA"/>
    <property type="match status" value="1"/>
</dbReference>